<gene>
    <name evidence="3" type="primary">LOC108569940</name>
</gene>
<feature type="transmembrane region" description="Helical" evidence="1">
    <location>
        <begin position="98"/>
        <end position="117"/>
    </location>
</feature>
<reference evidence="3" key="1">
    <citation type="submission" date="2025-08" db="UniProtKB">
        <authorList>
            <consortium name="RefSeq"/>
        </authorList>
    </citation>
    <scope>IDENTIFICATION</scope>
    <source>
        <tissue evidence="3">Whole Larva</tissue>
    </source>
</reference>
<dbReference type="SUPFAM" id="SSF81321">
    <property type="entry name" value="Family A G protein-coupled receptor-like"/>
    <property type="match status" value="1"/>
</dbReference>
<feature type="transmembrane region" description="Helical" evidence="1">
    <location>
        <begin position="28"/>
        <end position="50"/>
    </location>
</feature>
<dbReference type="Proteomes" id="UP000695000">
    <property type="component" value="Unplaced"/>
</dbReference>
<keyword evidence="2" id="KW-1185">Reference proteome</keyword>
<evidence type="ECO:0000313" key="3">
    <source>
        <dbReference type="RefSeq" id="XP_017787200.1"/>
    </source>
</evidence>
<sequence length="286" mass="33311">MDVEMQNATFNGTDDDAFERPLYEHLHLGLMLITTLVGIVCHVIIIYLIVMMRKLHSRTYMLILNWSIHDLLVNITVMMSGLTFWYPSLPQMRCVDSHLQPILIFNATLIIAVLNCNTLMKSSVKWNKILCGCVYGIVILMSVISIIVCTFHINFFLIFFVPLSMHVVALITLIIKEINKCWKRRTDPLSEETAFRMNIARIYIYNWTFFLTICVLMNVVVPVVQSWIGFLVGVVFMNSLFVLIYLIRADKRFRIIFLNTFRREQEYDVDATISFAEDDNSIRNTQ</sequence>
<proteinExistence type="predicted"/>
<protein>
    <submittedName>
        <fullName evidence="3">Uncharacterized protein LOC108569940 isoform X7</fullName>
    </submittedName>
</protein>
<feature type="transmembrane region" description="Helical" evidence="1">
    <location>
        <begin position="153"/>
        <end position="175"/>
    </location>
</feature>
<evidence type="ECO:0000256" key="1">
    <source>
        <dbReference type="SAM" id="Phobius"/>
    </source>
</evidence>
<organism evidence="2 3">
    <name type="scientific">Nicrophorus vespilloides</name>
    <name type="common">Boreal carrion beetle</name>
    <dbReference type="NCBI Taxonomy" id="110193"/>
    <lineage>
        <taxon>Eukaryota</taxon>
        <taxon>Metazoa</taxon>
        <taxon>Ecdysozoa</taxon>
        <taxon>Arthropoda</taxon>
        <taxon>Hexapoda</taxon>
        <taxon>Insecta</taxon>
        <taxon>Pterygota</taxon>
        <taxon>Neoptera</taxon>
        <taxon>Endopterygota</taxon>
        <taxon>Coleoptera</taxon>
        <taxon>Polyphaga</taxon>
        <taxon>Staphyliniformia</taxon>
        <taxon>Silphidae</taxon>
        <taxon>Nicrophorinae</taxon>
        <taxon>Nicrophorus</taxon>
    </lineage>
</organism>
<keyword evidence="1" id="KW-1133">Transmembrane helix</keyword>
<feature type="transmembrane region" description="Helical" evidence="1">
    <location>
        <begin position="62"/>
        <end position="86"/>
    </location>
</feature>
<dbReference type="GeneID" id="108569940"/>
<accession>A0ABM1NK50</accession>
<feature type="transmembrane region" description="Helical" evidence="1">
    <location>
        <begin position="227"/>
        <end position="247"/>
    </location>
</feature>
<name>A0ABM1NK50_NICVS</name>
<dbReference type="RefSeq" id="XP_017787200.1">
    <property type="nucleotide sequence ID" value="XM_017931711.1"/>
</dbReference>
<keyword evidence="1" id="KW-0472">Membrane</keyword>
<feature type="transmembrane region" description="Helical" evidence="1">
    <location>
        <begin position="202"/>
        <end position="221"/>
    </location>
</feature>
<keyword evidence="1" id="KW-0812">Transmembrane</keyword>
<feature type="transmembrane region" description="Helical" evidence="1">
    <location>
        <begin position="129"/>
        <end position="147"/>
    </location>
</feature>
<evidence type="ECO:0000313" key="2">
    <source>
        <dbReference type="Proteomes" id="UP000695000"/>
    </source>
</evidence>